<evidence type="ECO:0000313" key="1">
    <source>
        <dbReference type="EMBL" id="TDL15763.1"/>
    </source>
</evidence>
<gene>
    <name evidence="1" type="ORF">BD410DRAFT_808664</name>
</gene>
<reference evidence="1 2" key="1">
    <citation type="submission" date="2018-06" db="EMBL/GenBank/DDBJ databases">
        <title>A transcriptomic atlas of mushroom development highlights an independent origin of complex multicellularity.</title>
        <authorList>
            <consortium name="DOE Joint Genome Institute"/>
            <person name="Krizsan K."/>
            <person name="Almasi E."/>
            <person name="Merenyi Z."/>
            <person name="Sahu N."/>
            <person name="Viragh M."/>
            <person name="Koszo T."/>
            <person name="Mondo S."/>
            <person name="Kiss B."/>
            <person name="Balint B."/>
            <person name="Kues U."/>
            <person name="Barry K."/>
            <person name="Hegedus J.C."/>
            <person name="Henrissat B."/>
            <person name="Johnson J."/>
            <person name="Lipzen A."/>
            <person name="Ohm R."/>
            <person name="Nagy I."/>
            <person name="Pangilinan J."/>
            <person name="Yan J."/>
            <person name="Xiong Y."/>
            <person name="Grigoriev I.V."/>
            <person name="Hibbett D.S."/>
            <person name="Nagy L.G."/>
        </authorList>
    </citation>
    <scope>NUCLEOTIDE SEQUENCE [LARGE SCALE GENOMIC DNA]</scope>
    <source>
        <strain evidence="1 2">SZMC22713</strain>
    </source>
</reference>
<dbReference type="EMBL" id="ML170263">
    <property type="protein sequence ID" value="TDL15763.1"/>
    <property type="molecule type" value="Genomic_DNA"/>
</dbReference>
<name>A0A4Y7PJW6_9AGAM</name>
<dbReference type="Proteomes" id="UP000294933">
    <property type="component" value="Unassembled WGS sequence"/>
</dbReference>
<dbReference type="VEuPathDB" id="FungiDB:BD410DRAFT_808664"/>
<proteinExistence type="predicted"/>
<evidence type="ECO:0000313" key="2">
    <source>
        <dbReference type="Proteomes" id="UP000294933"/>
    </source>
</evidence>
<keyword evidence="2" id="KW-1185">Reference proteome</keyword>
<sequence>MAGGKSKFLPNEIRRQIRKQLKRIALPLHSTRRYKTAAAARRHTQNIKNANLGRKHVSHLKQEKKVQDKIKSRKLHQKAAKEFHGQPNTIQVWGTDATLHSPFCAAQCQVIAEDIPGQVNTTKPGQIDKGALIMVRHCPGTKGPDRK</sequence>
<dbReference type="AlphaFoldDB" id="A0A4Y7PJW6"/>
<protein>
    <submittedName>
        <fullName evidence="1">Uncharacterized protein</fullName>
    </submittedName>
</protein>
<accession>A0A4Y7PJW6</accession>
<organism evidence="1 2">
    <name type="scientific">Rickenella mellea</name>
    <dbReference type="NCBI Taxonomy" id="50990"/>
    <lineage>
        <taxon>Eukaryota</taxon>
        <taxon>Fungi</taxon>
        <taxon>Dikarya</taxon>
        <taxon>Basidiomycota</taxon>
        <taxon>Agaricomycotina</taxon>
        <taxon>Agaricomycetes</taxon>
        <taxon>Hymenochaetales</taxon>
        <taxon>Rickenellaceae</taxon>
        <taxon>Rickenella</taxon>
    </lineage>
</organism>